<evidence type="ECO:0000313" key="12">
    <source>
        <dbReference type="EMBL" id="OZJ05629.1"/>
    </source>
</evidence>
<evidence type="ECO:0000256" key="5">
    <source>
        <dbReference type="ARBA" id="ARBA00022490"/>
    </source>
</evidence>
<dbReference type="GO" id="GO:0046872">
    <property type="term" value="F:metal ion binding"/>
    <property type="evidence" value="ECO:0007669"/>
    <property type="project" value="UniProtKB-KW"/>
</dbReference>
<evidence type="ECO:0000256" key="10">
    <source>
        <dbReference type="SAM" id="MobiDB-lite"/>
    </source>
</evidence>
<evidence type="ECO:0000256" key="1">
    <source>
        <dbReference type="ARBA" id="ARBA00001947"/>
    </source>
</evidence>
<feature type="compositionally biased region" description="Polar residues" evidence="10">
    <location>
        <begin position="208"/>
        <end position="228"/>
    </location>
</feature>
<comment type="subcellular location">
    <subcellularLocation>
        <location evidence="3">Cytoplasm</location>
    </subcellularLocation>
    <subcellularLocation>
        <location evidence="2">Nucleus</location>
    </subcellularLocation>
</comment>
<dbReference type="EMBL" id="MVBO01000012">
    <property type="protein sequence ID" value="OZJ05629.1"/>
    <property type="molecule type" value="Genomic_DNA"/>
</dbReference>
<feature type="domain" description="UBC core" evidence="11">
    <location>
        <begin position="8"/>
        <end position="157"/>
    </location>
</feature>
<evidence type="ECO:0000256" key="8">
    <source>
        <dbReference type="ARBA" id="ARBA00022833"/>
    </source>
</evidence>
<feature type="compositionally biased region" description="Polar residues" evidence="10">
    <location>
        <begin position="189"/>
        <end position="201"/>
    </location>
</feature>
<keyword evidence="6" id="KW-0479">Metal-binding</keyword>
<feature type="compositionally biased region" description="Pro residues" evidence="10">
    <location>
        <begin position="236"/>
        <end position="251"/>
    </location>
</feature>
<dbReference type="SUPFAM" id="SSF56281">
    <property type="entry name" value="Metallo-hydrolase/oxidoreductase"/>
    <property type="match status" value="1"/>
</dbReference>
<evidence type="ECO:0000256" key="3">
    <source>
        <dbReference type="ARBA" id="ARBA00004496"/>
    </source>
</evidence>
<dbReference type="AlphaFoldDB" id="A0A261Y4U0"/>
<dbReference type="FunFam" id="3.60.15.10:FF:000028">
    <property type="entry name" value="Integrator complex subunit 11 isoform X3"/>
    <property type="match status" value="1"/>
</dbReference>
<dbReference type="InterPro" id="IPR041897">
    <property type="entry name" value="INTS11-like_MBL-fold"/>
</dbReference>
<keyword evidence="13" id="KW-1185">Reference proteome</keyword>
<evidence type="ECO:0000256" key="6">
    <source>
        <dbReference type="ARBA" id="ARBA00022723"/>
    </source>
</evidence>
<dbReference type="PROSITE" id="PS50127">
    <property type="entry name" value="UBC_2"/>
    <property type="match status" value="1"/>
</dbReference>
<dbReference type="CDD" id="cd23799">
    <property type="entry name" value="UBCc_UBE2J"/>
    <property type="match status" value="1"/>
</dbReference>
<keyword evidence="7" id="KW-0378">Hydrolase</keyword>
<keyword evidence="9" id="KW-0539">Nucleus</keyword>
<name>A0A261Y4U0_9FUNG</name>
<evidence type="ECO:0000259" key="11">
    <source>
        <dbReference type="PROSITE" id="PS50127"/>
    </source>
</evidence>
<dbReference type="Gene3D" id="3.60.15.10">
    <property type="entry name" value="Ribonuclease Z/Hydroxyacylglutathione hydrolase-like"/>
    <property type="match status" value="1"/>
</dbReference>
<dbReference type="Proteomes" id="UP000242875">
    <property type="component" value="Unassembled WGS sequence"/>
</dbReference>
<dbReference type="InterPro" id="IPR022712">
    <property type="entry name" value="Beta_Casp"/>
</dbReference>
<dbReference type="GO" id="GO:0016180">
    <property type="term" value="P:snRNA processing"/>
    <property type="evidence" value="ECO:0007669"/>
    <property type="project" value="TreeGrafter"/>
</dbReference>
<protein>
    <recommendedName>
        <fullName evidence="11">UBC core domain-containing protein</fullName>
    </recommendedName>
</protein>
<dbReference type="InterPro" id="IPR011108">
    <property type="entry name" value="RMMBL"/>
</dbReference>
<evidence type="ECO:0000256" key="2">
    <source>
        <dbReference type="ARBA" id="ARBA00004123"/>
    </source>
</evidence>
<dbReference type="SMART" id="SM00212">
    <property type="entry name" value="UBCc"/>
    <property type="match status" value="1"/>
</dbReference>
<evidence type="ECO:0000256" key="9">
    <source>
        <dbReference type="ARBA" id="ARBA00023242"/>
    </source>
</evidence>
<dbReference type="InterPro" id="IPR036866">
    <property type="entry name" value="RibonucZ/Hydroxyglut_hydro"/>
</dbReference>
<dbReference type="Pfam" id="PF07521">
    <property type="entry name" value="RMMBL"/>
    <property type="match status" value="1"/>
</dbReference>
<dbReference type="Gene3D" id="3.40.50.10890">
    <property type="match status" value="1"/>
</dbReference>
<comment type="cofactor">
    <cofactor evidence="1">
        <name>Zn(2+)</name>
        <dbReference type="ChEBI" id="CHEBI:29105"/>
    </cofactor>
</comment>
<dbReference type="SMART" id="SM01027">
    <property type="entry name" value="Beta-Casp"/>
    <property type="match status" value="1"/>
</dbReference>
<accession>A0A261Y4U0</accession>
<dbReference type="PANTHER" id="PTHR11203:SF37">
    <property type="entry name" value="INTEGRATOR COMPLEX SUBUNIT 11"/>
    <property type="match status" value="1"/>
</dbReference>
<dbReference type="InterPro" id="IPR016135">
    <property type="entry name" value="UBQ-conjugating_enzyme/RWD"/>
</dbReference>
<keyword evidence="8" id="KW-0862">Zinc</keyword>
<organism evidence="12 13">
    <name type="scientific">Bifiguratus adelaidae</name>
    <dbReference type="NCBI Taxonomy" id="1938954"/>
    <lineage>
        <taxon>Eukaryota</taxon>
        <taxon>Fungi</taxon>
        <taxon>Fungi incertae sedis</taxon>
        <taxon>Mucoromycota</taxon>
        <taxon>Mucoromycotina</taxon>
        <taxon>Endogonomycetes</taxon>
        <taxon>Endogonales</taxon>
        <taxon>Endogonales incertae sedis</taxon>
        <taxon>Bifiguratus</taxon>
    </lineage>
</organism>
<proteinExistence type="inferred from homology"/>
<dbReference type="FunFam" id="3.40.50.10890:FF:000002">
    <property type="entry name" value="Integrator complex subunit 11"/>
    <property type="match status" value="1"/>
</dbReference>
<dbReference type="Pfam" id="PF00179">
    <property type="entry name" value="UQ_con"/>
    <property type="match status" value="1"/>
</dbReference>
<dbReference type="OrthoDB" id="10249535at2759"/>
<comment type="similarity">
    <text evidence="4">Belongs to the metallo-beta-lactamase superfamily. RNA-metabolizing metallo-beta-lactamase-like family. INTS11 subfamily.</text>
</comment>
<dbReference type="SUPFAM" id="SSF54495">
    <property type="entry name" value="UBC-like"/>
    <property type="match status" value="1"/>
</dbReference>
<comment type="caution">
    <text evidence="12">The sequence shown here is derived from an EMBL/GenBank/DDBJ whole genome shotgun (WGS) entry which is preliminary data.</text>
</comment>
<evidence type="ECO:0000313" key="13">
    <source>
        <dbReference type="Proteomes" id="UP000242875"/>
    </source>
</evidence>
<dbReference type="Gene3D" id="3.10.110.10">
    <property type="entry name" value="Ubiquitin Conjugating Enzyme"/>
    <property type="match status" value="1"/>
</dbReference>
<dbReference type="GO" id="GO:0005737">
    <property type="term" value="C:cytoplasm"/>
    <property type="evidence" value="ECO:0007669"/>
    <property type="project" value="UniProtKB-SubCell"/>
</dbReference>
<dbReference type="InterPro" id="IPR050698">
    <property type="entry name" value="MBL"/>
</dbReference>
<dbReference type="CDD" id="cd16291">
    <property type="entry name" value="INTS11-like_MBL-fold"/>
    <property type="match status" value="1"/>
</dbReference>
<reference evidence="12 13" key="1">
    <citation type="journal article" date="2017" name="Mycologia">
        <title>Bifiguratus adelaidae, gen. et sp. nov., a new member of Mucoromycotina in endophytic and soil-dwelling habitats.</title>
        <authorList>
            <person name="Torres-Cruz T.J."/>
            <person name="Billingsley Tobias T.L."/>
            <person name="Almatruk M."/>
            <person name="Hesse C."/>
            <person name="Kuske C.R."/>
            <person name="Desiro A."/>
            <person name="Benucci G.M."/>
            <person name="Bonito G."/>
            <person name="Stajich J.E."/>
            <person name="Dunlap C."/>
            <person name="Arnold A.E."/>
            <person name="Porras-Alfaro A."/>
        </authorList>
    </citation>
    <scope>NUCLEOTIDE SEQUENCE [LARGE SCALE GENOMIC DNA]</scope>
    <source>
        <strain evidence="12 13">AZ0501</strain>
    </source>
</reference>
<evidence type="ECO:0000256" key="4">
    <source>
        <dbReference type="ARBA" id="ARBA00007093"/>
    </source>
</evidence>
<dbReference type="FunFam" id="3.10.110.10:FF:000086">
    <property type="entry name" value="Ubiquitin-conjugating enzyme E2 J1"/>
    <property type="match status" value="1"/>
</dbReference>
<dbReference type="SMART" id="SM00849">
    <property type="entry name" value="Lactamase_B"/>
    <property type="match status" value="1"/>
</dbReference>
<dbReference type="PANTHER" id="PTHR11203">
    <property type="entry name" value="CLEAVAGE AND POLYADENYLATION SPECIFICITY FACTOR FAMILY MEMBER"/>
    <property type="match status" value="1"/>
</dbReference>
<dbReference type="Pfam" id="PF16661">
    <property type="entry name" value="Lactamase_B_6"/>
    <property type="match status" value="1"/>
</dbReference>
<keyword evidence="5" id="KW-0963">Cytoplasm</keyword>
<dbReference type="InterPro" id="IPR001279">
    <property type="entry name" value="Metallo-B-lactamas"/>
</dbReference>
<dbReference type="GO" id="GO:0016787">
    <property type="term" value="F:hydrolase activity"/>
    <property type="evidence" value="ECO:0007669"/>
    <property type="project" value="UniProtKB-KW"/>
</dbReference>
<feature type="region of interest" description="Disordered" evidence="10">
    <location>
        <begin position="156"/>
        <end position="175"/>
    </location>
</feature>
<sequence length="945" mass="105750">MEYRRKSPAVKRIMQEASELQKDPSNDYTAAPLEENIFEWHFTLRGPVETEFEGGRYHGRILLPNEYPFKPPEVILLTPNGRFELNTKICLSITGYHPEFWQPAWGVRTVMLGLLGFFPTKSNGAIGGIDFTVKERKKLATLSRQWKCPTCNVDNLTLLPDATDEDPHGTPAEIDMPQFTLNYRKDTPESSPNASNATPDPSSDDTKQSQVPTTTTVAQNTEILSNPTVPSQIPVSLPPQPLPSSSPPSSTPPRGHSTRILDLMIVAVAALLMAFIENMTIKIVPLGAGQDVGRSCILVTVGGKNVMLDCGMHMSYNDERRFPDFTYISRTGQFNDVLDCVIISHFHLDHCGALPFFTEMCGYDGPLYMTAPTKTVAAYNLEDYRKIQVERKGDTNFFTSSMIKACLRKVTSVNLHETIHVDDELTICAYYAGHVLGAAMFYISANGESLVYTGDYNMTPDRHLGAAWIDKLRPDVLITESTYATTIRESKRARERDFLKKVQSCIDRGGKVLIPVFALGRAQELCILIESYWERHHLTVPVYSPVGMAATATQIYKQYISWTNEKIKDTFVDHNMFEFKHLKAWDRNLVDNPGPMVVFASPGMLNAGTALEIFKKWAPDPKNMIIMPGWCSPGTVGARVLKGEKQINVDAFTRIDVNLTVANLSFSAHADAKGIVNLIQQLEPKHVVLVHGEQHQMDYLKPKIYSELGIPCYNPPNGTTISIETSLDMDVDVEGALMKQWLLQGQEQHAHAHLSALRGEKRSCNELDLKVKVEDKQAVQGILDDTERSLAYLNKKQAIGTMYPLDGIPVQGIIMMDKDSRDQKPKIVSPEHLSEVLSLPQHDLIFSVDKPLDTQRLVQRAIASGILAEKEASLIQPDHINFGRYALDLLYLDLVHTLPHLLNQSKTSLSIKSITITPRNSTLLMTWHYRDETLALRILAAIARL</sequence>
<dbReference type="Pfam" id="PF10996">
    <property type="entry name" value="Beta-Casp"/>
    <property type="match status" value="1"/>
</dbReference>
<gene>
    <name evidence="12" type="ORF">BZG36_01524</name>
</gene>
<dbReference type="InterPro" id="IPR000608">
    <property type="entry name" value="UBC"/>
</dbReference>
<evidence type="ECO:0000256" key="7">
    <source>
        <dbReference type="ARBA" id="ARBA00022801"/>
    </source>
</evidence>
<dbReference type="GO" id="GO:0005634">
    <property type="term" value="C:nucleus"/>
    <property type="evidence" value="ECO:0007669"/>
    <property type="project" value="UniProtKB-SubCell"/>
</dbReference>
<dbReference type="GO" id="GO:0004521">
    <property type="term" value="F:RNA endonuclease activity"/>
    <property type="evidence" value="ECO:0007669"/>
    <property type="project" value="TreeGrafter"/>
</dbReference>
<feature type="region of interest" description="Disordered" evidence="10">
    <location>
        <begin position="183"/>
        <end position="256"/>
    </location>
</feature>